<accession>A0A1Q3CNU0</accession>
<evidence type="ECO:0000313" key="2">
    <source>
        <dbReference type="Proteomes" id="UP000187406"/>
    </source>
</evidence>
<feature type="non-terminal residue" evidence="1">
    <location>
        <position position="1"/>
    </location>
</feature>
<dbReference type="PANTHER" id="PTHR31286:SF180">
    <property type="entry name" value="OS10G0362600 PROTEIN"/>
    <property type="match status" value="1"/>
</dbReference>
<proteinExistence type="predicted"/>
<dbReference type="AlphaFoldDB" id="A0A1Q3CNU0"/>
<organism evidence="1 2">
    <name type="scientific">Cephalotus follicularis</name>
    <name type="common">Albany pitcher plant</name>
    <dbReference type="NCBI Taxonomy" id="3775"/>
    <lineage>
        <taxon>Eukaryota</taxon>
        <taxon>Viridiplantae</taxon>
        <taxon>Streptophyta</taxon>
        <taxon>Embryophyta</taxon>
        <taxon>Tracheophyta</taxon>
        <taxon>Spermatophyta</taxon>
        <taxon>Magnoliopsida</taxon>
        <taxon>eudicotyledons</taxon>
        <taxon>Gunneridae</taxon>
        <taxon>Pentapetalae</taxon>
        <taxon>rosids</taxon>
        <taxon>fabids</taxon>
        <taxon>Oxalidales</taxon>
        <taxon>Cephalotaceae</taxon>
        <taxon>Cephalotus</taxon>
    </lineage>
</organism>
<gene>
    <name evidence="1" type="ORF">CFOL_v3_25387</name>
</gene>
<dbReference type="Proteomes" id="UP000187406">
    <property type="component" value="Unassembled WGS sequence"/>
</dbReference>
<comment type="caution">
    <text evidence="1">The sequence shown here is derived from an EMBL/GenBank/DDBJ whole genome shotgun (WGS) entry which is preliminary data.</text>
</comment>
<dbReference type="PANTHER" id="PTHR31286">
    <property type="entry name" value="GLYCINE-RICH CELL WALL STRUCTURAL PROTEIN 1.8-LIKE"/>
    <property type="match status" value="1"/>
</dbReference>
<dbReference type="InParanoid" id="A0A1Q3CNU0"/>
<protein>
    <submittedName>
        <fullName evidence="1">DUF4283 domain-containing protein</fullName>
    </submittedName>
</protein>
<evidence type="ECO:0000313" key="1">
    <source>
        <dbReference type="EMBL" id="GAV81934.1"/>
    </source>
</evidence>
<keyword evidence="2" id="KW-1185">Reference proteome</keyword>
<dbReference type="InterPro" id="IPR040256">
    <property type="entry name" value="At4g02000-like"/>
</dbReference>
<dbReference type="EMBL" id="BDDD01002518">
    <property type="protein sequence ID" value="GAV81934.1"/>
    <property type="molecule type" value="Genomic_DNA"/>
</dbReference>
<name>A0A1Q3CNU0_CEPFO</name>
<reference evidence="2" key="1">
    <citation type="submission" date="2016-04" db="EMBL/GenBank/DDBJ databases">
        <title>Cephalotus genome sequencing.</title>
        <authorList>
            <person name="Fukushima K."/>
            <person name="Hasebe M."/>
            <person name="Fang X."/>
        </authorList>
    </citation>
    <scope>NUCLEOTIDE SEQUENCE [LARGE SCALE GENOMIC DNA]</scope>
    <source>
        <strain evidence="2">cv. St1</strain>
    </source>
</reference>
<sequence length="173" mass="19145">DFTKRKDSSLSAMWLRLPGLPLSCQNPAILEVMGNSFGRFLCLDERTKKMNHPMVPRLWVEMTLAFKLLEVVVSAIGSEEPFHQKIEYDLRIGLCNFCHLQGYHETNCQKKQSQATPHLVEPSISSPLGDAPILTSNVAVVSAALSAGIHRPRARYPTKAPVSDLPALNPNPS</sequence>